<organism evidence="1 2">
    <name type="scientific">Asanoa ferruginea</name>
    <dbReference type="NCBI Taxonomy" id="53367"/>
    <lineage>
        <taxon>Bacteria</taxon>
        <taxon>Bacillati</taxon>
        <taxon>Actinomycetota</taxon>
        <taxon>Actinomycetes</taxon>
        <taxon>Micromonosporales</taxon>
        <taxon>Micromonosporaceae</taxon>
        <taxon>Asanoa</taxon>
    </lineage>
</organism>
<dbReference type="RefSeq" id="WP_116069224.1">
    <property type="nucleotide sequence ID" value="NZ_BONB01000090.1"/>
</dbReference>
<evidence type="ECO:0000313" key="1">
    <source>
        <dbReference type="EMBL" id="REF97844.1"/>
    </source>
</evidence>
<protein>
    <recommendedName>
        <fullName evidence="3">Excreted virulence factor EspC (Type VII ESX diderm)</fullName>
    </recommendedName>
</protein>
<dbReference type="EMBL" id="QUMQ01000001">
    <property type="protein sequence ID" value="REF97844.1"/>
    <property type="molecule type" value="Genomic_DNA"/>
</dbReference>
<dbReference type="Proteomes" id="UP000256913">
    <property type="component" value="Unassembled WGS sequence"/>
</dbReference>
<reference evidence="1 2" key="1">
    <citation type="submission" date="2018-08" db="EMBL/GenBank/DDBJ databases">
        <title>Sequencing the genomes of 1000 actinobacteria strains.</title>
        <authorList>
            <person name="Klenk H.-P."/>
        </authorList>
    </citation>
    <scope>NUCLEOTIDE SEQUENCE [LARGE SCALE GENOMIC DNA]</scope>
    <source>
        <strain evidence="1 2">DSM 44099</strain>
    </source>
</reference>
<evidence type="ECO:0008006" key="3">
    <source>
        <dbReference type="Google" id="ProtNLM"/>
    </source>
</evidence>
<dbReference type="AlphaFoldDB" id="A0A3D9ZMM8"/>
<keyword evidence="2" id="KW-1185">Reference proteome</keyword>
<proteinExistence type="predicted"/>
<evidence type="ECO:0000313" key="2">
    <source>
        <dbReference type="Proteomes" id="UP000256913"/>
    </source>
</evidence>
<name>A0A3D9ZMM8_9ACTN</name>
<comment type="caution">
    <text evidence="1">The sequence shown here is derived from an EMBL/GenBank/DDBJ whole genome shotgun (WGS) entry which is preliminary data.</text>
</comment>
<gene>
    <name evidence="1" type="ORF">DFJ67_3851</name>
</gene>
<accession>A0A3D9ZMM8</accession>
<sequence>MASTDLFAAYGRRLTDAGLALAALPSQDAPDTAAAWHEFTEAKAALLSLVQSVDYQTTQAYAVLPSRLAPAPAAPSDA</sequence>